<feature type="region of interest" description="Disordered" evidence="1">
    <location>
        <begin position="26"/>
        <end position="72"/>
    </location>
</feature>
<protein>
    <submittedName>
        <fullName evidence="2">Uncharacterized protein</fullName>
    </submittedName>
</protein>
<dbReference type="EMBL" id="VDEP01000508">
    <property type="protein sequence ID" value="KAA1067029.1"/>
    <property type="molecule type" value="Genomic_DNA"/>
</dbReference>
<evidence type="ECO:0000256" key="1">
    <source>
        <dbReference type="SAM" id="MobiDB-lite"/>
    </source>
</evidence>
<name>A0A5B0LSD2_PUCGR</name>
<accession>A0A5B0LSD2</accession>
<evidence type="ECO:0000313" key="3">
    <source>
        <dbReference type="EMBL" id="KAA1083849.1"/>
    </source>
</evidence>
<sequence length="72" mass="7414">MLVAPLANDWPSAYSVEGVLTKISRSGTGTAQRQPMQILGVSHPTVGPGGETSSPGGWPATTKRNPLIGESL</sequence>
<reference evidence="4 5" key="1">
    <citation type="submission" date="2019-05" db="EMBL/GenBank/DDBJ databases">
        <title>Emergence of the Ug99 lineage of the wheat stem rust pathogen through somatic hybridization.</title>
        <authorList>
            <person name="Li F."/>
            <person name="Upadhyaya N.M."/>
            <person name="Sperschneider J."/>
            <person name="Matny O."/>
            <person name="Nguyen-Phuc H."/>
            <person name="Mago R."/>
            <person name="Raley C."/>
            <person name="Miller M.E."/>
            <person name="Silverstein K.A.T."/>
            <person name="Henningsen E."/>
            <person name="Hirsch C.D."/>
            <person name="Visser B."/>
            <person name="Pretorius Z.A."/>
            <person name="Steffenson B.J."/>
            <person name="Schwessinger B."/>
            <person name="Dodds P.N."/>
            <person name="Figueroa M."/>
        </authorList>
    </citation>
    <scope>NUCLEOTIDE SEQUENCE [LARGE SCALE GENOMIC DNA]</scope>
    <source>
        <strain evidence="3">21-0</strain>
        <strain evidence="2 5">Ug99</strain>
    </source>
</reference>
<evidence type="ECO:0000313" key="5">
    <source>
        <dbReference type="Proteomes" id="UP000325313"/>
    </source>
</evidence>
<gene>
    <name evidence="3" type="ORF">PGT21_008958</name>
    <name evidence="2" type="ORF">PGTUg99_027757</name>
</gene>
<organism evidence="2 5">
    <name type="scientific">Puccinia graminis f. sp. tritici</name>
    <dbReference type="NCBI Taxonomy" id="56615"/>
    <lineage>
        <taxon>Eukaryota</taxon>
        <taxon>Fungi</taxon>
        <taxon>Dikarya</taxon>
        <taxon>Basidiomycota</taxon>
        <taxon>Pucciniomycotina</taxon>
        <taxon>Pucciniomycetes</taxon>
        <taxon>Pucciniales</taxon>
        <taxon>Pucciniaceae</taxon>
        <taxon>Puccinia</taxon>
    </lineage>
</organism>
<dbReference type="EMBL" id="VSWC01000118">
    <property type="protein sequence ID" value="KAA1083849.1"/>
    <property type="molecule type" value="Genomic_DNA"/>
</dbReference>
<dbReference type="AlphaFoldDB" id="A0A5B0LSD2"/>
<evidence type="ECO:0000313" key="2">
    <source>
        <dbReference type="EMBL" id="KAA1067029.1"/>
    </source>
</evidence>
<keyword evidence="4" id="KW-1185">Reference proteome</keyword>
<evidence type="ECO:0000313" key="4">
    <source>
        <dbReference type="Proteomes" id="UP000324748"/>
    </source>
</evidence>
<proteinExistence type="predicted"/>
<feature type="compositionally biased region" description="Polar residues" evidence="1">
    <location>
        <begin position="26"/>
        <end position="35"/>
    </location>
</feature>
<dbReference type="Proteomes" id="UP000324748">
    <property type="component" value="Unassembled WGS sequence"/>
</dbReference>
<comment type="caution">
    <text evidence="2">The sequence shown here is derived from an EMBL/GenBank/DDBJ whole genome shotgun (WGS) entry which is preliminary data.</text>
</comment>
<dbReference type="Proteomes" id="UP000325313">
    <property type="component" value="Unassembled WGS sequence"/>
</dbReference>